<dbReference type="SMART" id="SM00487">
    <property type="entry name" value="DEXDc"/>
    <property type="match status" value="1"/>
</dbReference>
<comment type="function">
    <text evidence="5">RNA helicase.</text>
</comment>
<comment type="catalytic activity">
    <reaction evidence="5">
        <text>ATP + H2O = ADP + phosphate + H(+)</text>
        <dbReference type="Rhea" id="RHEA:13065"/>
        <dbReference type="ChEBI" id="CHEBI:15377"/>
        <dbReference type="ChEBI" id="CHEBI:15378"/>
        <dbReference type="ChEBI" id="CHEBI:30616"/>
        <dbReference type="ChEBI" id="CHEBI:43474"/>
        <dbReference type="ChEBI" id="CHEBI:456216"/>
        <dbReference type="EC" id="3.6.4.13"/>
    </reaction>
</comment>
<organism evidence="7 8">
    <name type="scientific">Armadillidium nasatum</name>
    <dbReference type="NCBI Taxonomy" id="96803"/>
    <lineage>
        <taxon>Eukaryota</taxon>
        <taxon>Metazoa</taxon>
        <taxon>Ecdysozoa</taxon>
        <taxon>Arthropoda</taxon>
        <taxon>Crustacea</taxon>
        <taxon>Multicrustacea</taxon>
        <taxon>Malacostraca</taxon>
        <taxon>Eumalacostraca</taxon>
        <taxon>Peracarida</taxon>
        <taxon>Isopoda</taxon>
        <taxon>Oniscidea</taxon>
        <taxon>Crinocheta</taxon>
        <taxon>Armadillidiidae</taxon>
        <taxon>Armadillidium</taxon>
    </lineage>
</organism>
<dbReference type="Gene3D" id="3.40.50.300">
    <property type="entry name" value="P-loop containing nucleotide triphosphate hydrolases"/>
    <property type="match status" value="2"/>
</dbReference>
<reference evidence="7 8" key="1">
    <citation type="journal article" date="2019" name="PLoS Biol.">
        <title>Sex chromosomes control vertical transmission of feminizing Wolbachia symbionts in an isopod.</title>
        <authorList>
            <person name="Becking T."/>
            <person name="Chebbi M.A."/>
            <person name="Giraud I."/>
            <person name="Moumen B."/>
            <person name="Laverre T."/>
            <person name="Caubet Y."/>
            <person name="Peccoud J."/>
            <person name="Gilbert C."/>
            <person name="Cordaux R."/>
        </authorList>
    </citation>
    <scope>NUCLEOTIDE SEQUENCE [LARGE SCALE GENOMIC DNA]</scope>
    <source>
        <strain evidence="7">ANa2</strain>
        <tissue evidence="7">Whole body excluding digestive tract and cuticle</tissue>
    </source>
</reference>
<evidence type="ECO:0000256" key="1">
    <source>
        <dbReference type="ARBA" id="ARBA00022741"/>
    </source>
</evidence>
<comment type="domain">
    <text evidence="5">The Q motif is unique to and characteristic of the DEAD box family of RNA helicases and controls ATP binding and hydrolysis.</text>
</comment>
<sequence>MTTEKKIKKKANKNKSAKIRRKYEALKNAEGQKNVDIGGQFTLIKDVIPRKPKKIERVLPDWLSNPILIRKSLQGELKTPKEVCPILHPSLFNCLKKKNIATLFPVQEALIPHILSGCHGLENRYINCQIFFLFSLYVYDVFNIFSKSFNLKIGKAFGDENFINEQKQLVTKIFSSQPLDVFLDHITNTIGLDFTQLRFLVFDEADKLLAGDNGELIKRIQGHIMKFKHKDINNGIPPFLPLEKKVDKEESQSPETSDPLILNENKRYSLFSRPFKRKLVELEPEEENDKTEYFYVPHPPVQRLLFSATLTHDPEQLQNVSLFNPILFTSGGVEEEHVNTEIDELTRPSELSEEFVKTNTSLKLLVLHYVLQKERRKTENFQALVFAGSLELTSKITVLLKTMSKDKYVVEEFSSKFAKKRKTRLMEFLKGNIHVLVSSDAMARGIDVPNVDCVISYDVPSSSTYTHRVGRTARAGKPGKAISIVTEDELKVLKRILGKNFTNVSERVISEEKLEKFEDRFRKALGALSDALKQHNQNGKIIKNTLKRKTFKKKKNVNNKS</sequence>
<dbReference type="PROSITE" id="PS00039">
    <property type="entry name" value="DEAD_ATP_HELICASE"/>
    <property type="match status" value="1"/>
</dbReference>
<dbReference type="SUPFAM" id="SSF52540">
    <property type="entry name" value="P-loop containing nucleoside triphosphate hydrolases"/>
    <property type="match status" value="1"/>
</dbReference>
<keyword evidence="2 5" id="KW-0378">Hydrolase</keyword>
<dbReference type="PROSITE" id="PS51194">
    <property type="entry name" value="HELICASE_CTER"/>
    <property type="match status" value="1"/>
</dbReference>
<dbReference type="CDD" id="cd18787">
    <property type="entry name" value="SF2_C_DEAD"/>
    <property type="match status" value="1"/>
</dbReference>
<evidence type="ECO:0000256" key="5">
    <source>
        <dbReference type="RuleBase" id="RU365068"/>
    </source>
</evidence>
<keyword evidence="8" id="KW-1185">Reference proteome</keyword>
<dbReference type="OrthoDB" id="3370at2759"/>
<dbReference type="GO" id="GO:0003724">
    <property type="term" value="F:RNA helicase activity"/>
    <property type="evidence" value="ECO:0007669"/>
    <property type="project" value="UniProtKB-EC"/>
</dbReference>
<dbReference type="SMART" id="SM00490">
    <property type="entry name" value="HELICc"/>
    <property type="match status" value="1"/>
</dbReference>
<dbReference type="Pfam" id="PF00271">
    <property type="entry name" value="Helicase_C"/>
    <property type="match status" value="1"/>
</dbReference>
<evidence type="ECO:0000259" key="6">
    <source>
        <dbReference type="PROSITE" id="PS51194"/>
    </source>
</evidence>
<dbReference type="InterPro" id="IPR027417">
    <property type="entry name" value="P-loop_NTPase"/>
</dbReference>
<name>A0A5N5TPX5_9CRUS</name>
<accession>A0A5N5TPX5</accession>
<protein>
    <recommendedName>
        <fullName evidence="5">ATP-dependent RNA helicase</fullName>
        <ecNumber evidence="5">3.6.4.13</ecNumber>
    </recommendedName>
</protein>
<dbReference type="GO" id="GO:0005524">
    <property type="term" value="F:ATP binding"/>
    <property type="evidence" value="ECO:0007669"/>
    <property type="project" value="UniProtKB-UniRule"/>
</dbReference>
<dbReference type="InterPro" id="IPR000629">
    <property type="entry name" value="RNA-helicase_DEAD-box_CS"/>
</dbReference>
<dbReference type="PANTHER" id="PTHR24031">
    <property type="entry name" value="RNA HELICASE"/>
    <property type="match status" value="1"/>
</dbReference>
<gene>
    <name evidence="7" type="primary">Ddx51</name>
    <name evidence="7" type="ORF">Anas_01051</name>
</gene>
<dbReference type="Proteomes" id="UP000326759">
    <property type="component" value="Unassembled WGS sequence"/>
</dbReference>
<keyword evidence="3 5" id="KW-0067">ATP-binding</keyword>
<evidence type="ECO:0000313" key="7">
    <source>
        <dbReference type="EMBL" id="KAB7508199.1"/>
    </source>
</evidence>
<dbReference type="GO" id="GO:0003723">
    <property type="term" value="F:RNA binding"/>
    <property type="evidence" value="ECO:0007669"/>
    <property type="project" value="UniProtKB-UniRule"/>
</dbReference>
<dbReference type="EMBL" id="SEYY01000018">
    <property type="protein sequence ID" value="KAB7508199.1"/>
    <property type="molecule type" value="Genomic_DNA"/>
</dbReference>
<dbReference type="GO" id="GO:0016787">
    <property type="term" value="F:hydrolase activity"/>
    <property type="evidence" value="ECO:0007669"/>
    <property type="project" value="UniProtKB-KW"/>
</dbReference>
<dbReference type="InterPro" id="IPR001650">
    <property type="entry name" value="Helicase_C-like"/>
</dbReference>
<comment type="caution">
    <text evidence="7">The sequence shown here is derived from an EMBL/GenBank/DDBJ whole genome shotgun (WGS) entry which is preliminary data.</text>
</comment>
<evidence type="ECO:0000313" key="8">
    <source>
        <dbReference type="Proteomes" id="UP000326759"/>
    </source>
</evidence>
<dbReference type="InterPro" id="IPR014001">
    <property type="entry name" value="Helicase_ATP-bd"/>
</dbReference>
<evidence type="ECO:0000256" key="4">
    <source>
        <dbReference type="ARBA" id="ARBA00022884"/>
    </source>
</evidence>
<dbReference type="AlphaFoldDB" id="A0A5N5TPX5"/>
<keyword evidence="1 5" id="KW-0547">Nucleotide-binding</keyword>
<keyword evidence="5 7" id="KW-0347">Helicase</keyword>
<comment type="similarity">
    <text evidence="5">Belongs to the DEAD box helicase family.</text>
</comment>
<evidence type="ECO:0000256" key="2">
    <source>
        <dbReference type="ARBA" id="ARBA00022801"/>
    </source>
</evidence>
<keyword evidence="4 5" id="KW-0694">RNA-binding</keyword>
<proteinExistence type="inferred from homology"/>
<evidence type="ECO:0000256" key="3">
    <source>
        <dbReference type="ARBA" id="ARBA00022840"/>
    </source>
</evidence>
<dbReference type="EC" id="3.6.4.13" evidence="5"/>
<feature type="domain" description="Helicase C-terminal" evidence="6">
    <location>
        <begin position="363"/>
        <end position="515"/>
    </location>
</feature>